<evidence type="ECO:0000313" key="1">
    <source>
        <dbReference type="EMBL" id="CAI0550360.1"/>
    </source>
</evidence>
<proteinExistence type="predicted"/>
<feature type="non-terminal residue" evidence="1">
    <location>
        <position position="1"/>
    </location>
</feature>
<name>A0AAV0QXY8_9ROSI</name>
<dbReference type="AlphaFoldDB" id="A0AAV0QXY8"/>
<gene>
    <name evidence="1" type="ORF">LITE_LOCUS45517</name>
</gene>
<organism evidence="1 2">
    <name type="scientific">Linum tenue</name>
    <dbReference type="NCBI Taxonomy" id="586396"/>
    <lineage>
        <taxon>Eukaryota</taxon>
        <taxon>Viridiplantae</taxon>
        <taxon>Streptophyta</taxon>
        <taxon>Embryophyta</taxon>
        <taxon>Tracheophyta</taxon>
        <taxon>Spermatophyta</taxon>
        <taxon>Magnoliopsida</taxon>
        <taxon>eudicotyledons</taxon>
        <taxon>Gunneridae</taxon>
        <taxon>Pentapetalae</taxon>
        <taxon>rosids</taxon>
        <taxon>fabids</taxon>
        <taxon>Malpighiales</taxon>
        <taxon>Linaceae</taxon>
        <taxon>Linum</taxon>
    </lineage>
</organism>
<keyword evidence="2" id="KW-1185">Reference proteome</keyword>
<reference evidence="1" key="1">
    <citation type="submission" date="2022-08" db="EMBL/GenBank/DDBJ databases">
        <authorList>
            <person name="Gutierrez-Valencia J."/>
        </authorList>
    </citation>
    <scope>NUCLEOTIDE SEQUENCE</scope>
</reference>
<protein>
    <submittedName>
        <fullName evidence="1">Uncharacterized protein</fullName>
    </submittedName>
</protein>
<dbReference type="EMBL" id="CAMGYJ010000010">
    <property type="protein sequence ID" value="CAI0550360.1"/>
    <property type="molecule type" value="Genomic_DNA"/>
</dbReference>
<sequence length="73" mass="8162">VCKIKSLCVEDSYRVDLRSHVAGGIGFQDPIYHHVFSGRPCRISFTTRQQAGARRIFLSLHPDEGMPASFTPT</sequence>
<dbReference type="Proteomes" id="UP001154282">
    <property type="component" value="Unassembled WGS sequence"/>
</dbReference>
<accession>A0AAV0QXY8</accession>
<evidence type="ECO:0000313" key="2">
    <source>
        <dbReference type="Proteomes" id="UP001154282"/>
    </source>
</evidence>
<comment type="caution">
    <text evidence="1">The sequence shown here is derived from an EMBL/GenBank/DDBJ whole genome shotgun (WGS) entry which is preliminary data.</text>
</comment>